<accession>A0A9R0YMH5</accession>
<gene>
    <name evidence="2" type="ORF">TRITD_6Bv1G103320</name>
</gene>
<keyword evidence="3" id="KW-1185">Reference proteome</keyword>
<dbReference type="InterPro" id="IPR011989">
    <property type="entry name" value="ARM-like"/>
</dbReference>
<evidence type="ECO:0000259" key="1">
    <source>
        <dbReference type="Pfam" id="PF19273"/>
    </source>
</evidence>
<proteinExistence type="predicted"/>
<dbReference type="Gene3D" id="1.25.10.10">
    <property type="entry name" value="Leucine-rich Repeat Variant"/>
    <property type="match status" value="1"/>
</dbReference>
<dbReference type="Gramene" id="TRITD6Bv1G103320.1">
    <property type="protein sequence ID" value="TRITD6Bv1G103320.1"/>
    <property type="gene ID" value="TRITD6Bv1G103320"/>
</dbReference>
<dbReference type="EMBL" id="LT934122">
    <property type="protein sequence ID" value="VAI57526.1"/>
    <property type="molecule type" value="Genomic_DNA"/>
</dbReference>
<sequence>MLNVDITLTALRITIEVFTWTDSEEVTKVIPFYGALIHLAVATNQAELRQFVRKDIFSSITQGFSVELNVVVSAELIGLCRGIYLYLSDKDRAPKQFGSGGFGHAQFRK</sequence>
<dbReference type="Proteomes" id="UP000324705">
    <property type="component" value="Chromosome 6B"/>
</dbReference>
<evidence type="ECO:0000313" key="3">
    <source>
        <dbReference type="Proteomes" id="UP000324705"/>
    </source>
</evidence>
<dbReference type="AlphaFoldDB" id="A0A9R0YMH5"/>
<organism evidence="2 3">
    <name type="scientific">Triticum turgidum subsp. durum</name>
    <name type="common">Durum wheat</name>
    <name type="synonym">Triticum durum</name>
    <dbReference type="NCBI Taxonomy" id="4567"/>
    <lineage>
        <taxon>Eukaryota</taxon>
        <taxon>Viridiplantae</taxon>
        <taxon>Streptophyta</taxon>
        <taxon>Embryophyta</taxon>
        <taxon>Tracheophyta</taxon>
        <taxon>Spermatophyta</taxon>
        <taxon>Magnoliopsida</taxon>
        <taxon>Liliopsida</taxon>
        <taxon>Poales</taxon>
        <taxon>Poaceae</taxon>
        <taxon>BOP clade</taxon>
        <taxon>Pooideae</taxon>
        <taxon>Triticodae</taxon>
        <taxon>Triticeae</taxon>
        <taxon>Triticinae</taxon>
        <taxon>Triticum</taxon>
    </lineage>
</organism>
<reference evidence="2 3" key="1">
    <citation type="submission" date="2017-09" db="EMBL/GenBank/DDBJ databases">
        <authorList>
            <consortium name="International Durum Wheat Genome Sequencing Consortium (IDWGSC)"/>
            <person name="Milanesi L."/>
        </authorList>
    </citation>
    <scope>NUCLEOTIDE SEQUENCE [LARGE SCALE GENOMIC DNA]</scope>
    <source>
        <strain evidence="3">cv. Svevo</strain>
    </source>
</reference>
<name>A0A9R0YMH5_TRITD</name>
<dbReference type="Pfam" id="PF19273">
    <property type="entry name" value="Exportin-5"/>
    <property type="match status" value="1"/>
</dbReference>
<dbReference type="InterPro" id="IPR045478">
    <property type="entry name" value="Exportin-5_C"/>
</dbReference>
<feature type="domain" description="Exportin-5 C-terminal" evidence="1">
    <location>
        <begin position="3"/>
        <end position="97"/>
    </location>
</feature>
<protein>
    <recommendedName>
        <fullName evidence="1">Exportin-5 C-terminal domain-containing protein</fullName>
    </recommendedName>
</protein>
<evidence type="ECO:0000313" key="2">
    <source>
        <dbReference type="EMBL" id="VAI57526.1"/>
    </source>
</evidence>